<keyword evidence="1" id="KW-0067">ATP-binding</keyword>
<organism evidence="1 2">
    <name type="scientific">Paenibacillus thalictri</name>
    <dbReference type="NCBI Taxonomy" id="2527873"/>
    <lineage>
        <taxon>Bacteria</taxon>
        <taxon>Bacillati</taxon>
        <taxon>Bacillota</taxon>
        <taxon>Bacilli</taxon>
        <taxon>Bacillales</taxon>
        <taxon>Paenibacillaceae</taxon>
        <taxon>Paenibacillus</taxon>
    </lineage>
</organism>
<dbReference type="OrthoDB" id="9816482at2"/>
<gene>
    <name evidence="1" type="ORF">EYB31_34895</name>
</gene>
<keyword evidence="2" id="KW-1185">Reference proteome</keyword>
<evidence type="ECO:0000313" key="1">
    <source>
        <dbReference type="EMBL" id="TBL69767.1"/>
    </source>
</evidence>
<protein>
    <submittedName>
        <fullName evidence="1">ATP-binding protein</fullName>
    </submittedName>
</protein>
<reference evidence="1 2" key="1">
    <citation type="submission" date="2019-02" db="EMBL/GenBank/DDBJ databases">
        <title>Paenibacillus sp. nov., isolated from surface-sterilized tissue of Thalictrum simplex L.</title>
        <authorList>
            <person name="Tuo L."/>
        </authorList>
    </citation>
    <scope>NUCLEOTIDE SEQUENCE [LARGE SCALE GENOMIC DNA]</scope>
    <source>
        <strain evidence="1 2">N2SHLJ1</strain>
    </source>
</reference>
<comment type="caution">
    <text evidence="1">The sequence shown here is derived from an EMBL/GenBank/DDBJ whole genome shotgun (WGS) entry which is preliminary data.</text>
</comment>
<dbReference type="SUPFAM" id="SSF55874">
    <property type="entry name" value="ATPase domain of HSP90 chaperone/DNA topoisomerase II/histidine kinase"/>
    <property type="match status" value="1"/>
</dbReference>
<dbReference type="InterPro" id="IPR036890">
    <property type="entry name" value="HATPase_C_sf"/>
</dbReference>
<dbReference type="RefSeq" id="WP_131018229.1">
    <property type="nucleotide sequence ID" value="NZ_SIRE01000036.1"/>
</dbReference>
<dbReference type="GO" id="GO:0005524">
    <property type="term" value="F:ATP binding"/>
    <property type="evidence" value="ECO:0007669"/>
    <property type="project" value="UniProtKB-KW"/>
</dbReference>
<dbReference type="Pfam" id="PF13589">
    <property type="entry name" value="HATPase_c_3"/>
    <property type="match status" value="1"/>
</dbReference>
<evidence type="ECO:0000313" key="2">
    <source>
        <dbReference type="Proteomes" id="UP000293142"/>
    </source>
</evidence>
<name>A0A4Q9DE35_9BACL</name>
<dbReference type="AlphaFoldDB" id="A0A4Q9DE35"/>
<keyword evidence="1" id="KW-0547">Nucleotide-binding</keyword>
<accession>A0A4Q9DE35</accession>
<proteinExistence type="predicted"/>
<sequence>MSYLYGSLFEEDYLVRTLGALANSPDIALTELVANAWDAGASRVNITIPNELFDEISVEDNGSGLTPEEFRKRWMTLGYNRLKYQGDQVKFPQSADVIFRRAFGRNGVGRHGMLCFSDEYLVETVHESGVGSGFVVSVSSGQQPFTLKKEERIHRHGHGTILRTKVERNLPDARKVRELLSARFLQDPRFQITVNGCSIEMMEHKGLIDTKRIIVAEEVSLEIVVIDSSKAAKTSRQHGVAFWVGNRLVGEPSWTLGDYSIDGRTSFAKRHTVVVKTNDLFNAVLPDWSAFKRLPIIDEVYRIVASNIESYFRQSMKERIAETRYAVLQKHRTELSQLPALGQSEVSHFVEQLTDEHPTIQLEHLSAAVHAVIQLEKSRSGASLIHKLSMLSEEDIDGLNQLLDDWSVKDALFVLDEIDKRLLVVEALSRFSEDSATDELKTLHPLVLQARWLFGPEFDSPLYTSNVSLTTAMKQLFNKKASKDAFYNARNRPDIIVIEDYSTLSAVCSEEFDDNSALLKMKRILIIELKRGGFPIGRDEMSQAFNYVEDLLNSGYLDGNPFINAFVVGHKIDNKIANTRIRKVGENPETGRVEATTYGQLVRTAKQRLFRLKEQLGDRYKEYTDSTLVQKVLNEPVQLELLEGTESA</sequence>
<dbReference type="EMBL" id="SIRE01000036">
    <property type="protein sequence ID" value="TBL69767.1"/>
    <property type="molecule type" value="Genomic_DNA"/>
</dbReference>
<dbReference type="Proteomes" id="UP000293142">
    <property type="component" value="Unassembled WGS sequence"/>
</dbReference>
<dbReference type="Gene3D" id="3.30.565.10">
    <property type="entry name" value="Histidine kinase-like ATPase, C-terminal domain"/>
    <property type="match status" value="1"/>
</dbReference>